<organism evidence="2 3">
    <name type="scientific">Liparis tanakae</name>
    <name type="common">Tanaka's snailfish</name>
    <dbReference type="NCBI Taxonomy" id="230148"/>
    <lineage>
        <taxon>Eukaryota</taxon>
        <taxon>Metazoa</taxon>
        <taxon>Chordata</taxon>
        <taxon>Craniata</taxon>
        <taxon>Vertebrata</taxon>
        <taxon>Euteleostomi</taxon>
        <taxon>Actinopterygii</taxon>
        <taxon>Neopterygii</taxon>
        <taxon>Teleostei</taxon>
        <taxon>Neoteleostei</taxon>
        <taxon>Acanthomorphata</taxon>
        <taxon>Eupercaria</taxon>
        <taxon>Perciformes</taxon>
        <taxon>Cottioidei</taxon>
        <taxon>Cottales</taxon>
        <taxon>Liparidae</taxon>
        <taxon>Liparis</taxon>
    </lineage>
</organism>
<evidence type="ECO:0000313" key="3">
    <source>
        <dbReference type="Proteomes" id="UP000314294"/>
    </source>
</evidence>
<proteinExistence type="predicted"/>
<gene>
    <name evidence="2" type="ORF">EYF80_065548</name>
</gene>
<accession>A0A4Z2E6F3</accession>
<dbReference type="EMBL" id="SRLO01015715">
    <property type="protein sequence ID" value="TNN24329.1"/>
    <property type="molecule type" value="Genomic_DNA"/>
</dbReference>
<evidence type="ECO:0000313" key="2">
    <source>
        <dbReference type="EMBL" id="TNN24329.1"/>
    </source>
</evidence>
<feature type="region of interest" description="Disordered" evidence="1">
    <location>
        <begin position="1"/>
        <end position="29"/>
    </location>
</feature>
<name>A0A4Z2E6F3_9TELE</name>
<keyword evidence="3" id="KW-1185">Reference proteome</keyword>
<protein>
    <submittedName>
        <fullName evidence="2">Uncharacterized protein</fullName>
    </submittedName>
</protein>
<sequence>MECAAAPSRPAGELAAAHEPGSLSSSPAD</sequence>
<comment type="caution">
    <text evidence="2">The sequence shown here is derived from an EMBL/GenBank/DDBJ whole genome shotgun (WGS) entry which is preliminary data.</text>
</comment>
<evidence type="ECO:0000256" key="1">
    <source>
        <dbReference type="SAM" id="MobiDB-lite"/>
    </source>
</evidence>
<reference evidence="2 3" key="1">
    <citation type="submission" date="2019-03" db="EMBL/GenBank/DDBJ databases">
        <title>First draft genome of Liparis tanakae, snailfish: a comprehensive survey of snailfish specific genes.</title>
        <authorList>
            <person name="Kim W."/>
            <person name="Song I."/>
            <person name="Jeong J.-H."/>
            <person name="Kim D."/>
            <person name="Kim S."/>
            <person name="Ryu S."/>
            <person name="Song J.Y."/>
            <person name="Lee S.K."/>
        </authorList>
    </citation>
    <scope>NUCLEOTIDE SEQUENCE [LARGE SCALE GENOMIC DNA]</scope>
    <source>
        <tissue evidence="2">Muscle</tissue>
    </source>
</reference>
<dbReference type="Proteomes" id="UP000314294">
    <property type="component" value="Unassembled WGS sequence"/>
</dbReference>
<dbReference type="AlphaFoldDB" id="A0A4Z2E6F3"/>